<dbReference type="Pfam" id="PF05347">
    <property type="entry name" value="Complex1_LYR"/>
    <property type="match status" value="1"/>
</dbReference>
<dbReference type="Pfam" id="PF08242">
    <property type="entry name" value="Methyltransf_12"/>
    <property type="match status" value="1"/>
</dbReference>
<dbReference type="PANTHER" id="PTHR22809">
    <property type="entry name" value="METHYLTRANSFERASE-RELATED"/>
    <property type="match status" value="1"/>
</dbReference>
<feature type="region of interest" description="Disordered" evidence="10">
    <location>
        <begin position="182"/>
        <end position="209"/>
    </location>
</feature>
<accession>A0A9P8CYZ8</accession>
<evidence type="ECO:0000259" key="12">
    <source>
        <dbReference type="Pfam" id="PF08242"/>
    </source>
</evidence>
<comment type="similarity">
    <text evidence="3">Belongs to the methyltransferase superfamily. METL family.</text>
</comment>
<evidence type="ECO:0000256" key="8">
    <source>
        <dbReference type="ARBA" id="ARBA00023242"/>
    </source>
</evidence>
<dbReference type="InterPro" id="IPR013217">
    <property type="entry name" value="Methyltransf_12"/>
</dbReference>
<comment type="caution">
    <text evidence="13">The sequence shown here is derived from an EMBL/GenBank/DDBJ whole genome shotgun (WGS) entry which is preliminary data.</text>
</comment>
<evidence type="ECO:0000256" key="3">
    <source>
        <dbReference type="ARBA" id="ARBA00009725"/>
    </source>
</evidence>
<dbReference type="SUPFAM" id="SSF53335">
    <property type="entry name" value="S-adenosyl-L-methionine-dependent methyltransferases"/>
    <property type="match status" value="1"/>
</dbReference>
<name>A0A9P8CYZ8_MORAP</name>
<dbReference type="EMBL" id="JAIFTL010000050">
    <property type="protein sequence ID" value="KAG9325027.1"/>
    <property type="molecule type" value="Genomic_DNA"/>
</dbReference>
<evidence type="ECO:0000256" key="2">
    <source>
        <dbReference type="ARBA" id="ARBA00004496"/>
    </source>
</evidence>
<reference evidence="13" key="1">
    <citation type="submission" date="2021-07" db="EMBL/GenBank/DDBJ databases">
        <title>Draft genome of Mortierella alpina, strain LL118, isolated from an aspen leaf litter sample.</title>
        <authorList>
            <person name="Yang S."/>
            <person name="Vinatzer B.A."/>
        </authorList>
    </citation>
    <scope>NUCLEOTIDE SEQUENCE</scope>
    <source>
        <strain evidence="13">LL118</strain>
    </source>
</reference>
<dbReference type="GO" id="GO:0030488">
    <property type="term" value="P:tRNA methylation"/>
    <property type="evidence" value="ECO:0007669"/>
    <property type="project" value="UniProtKB-ARBA"/>
</dbReference>
<evidence type="ECO:0000256" key="10">
    <source>
        <dbReference type="SAM" id="MobiDB-lite"/>
    </source>
</evidence>
<dbReference type="Proteomes" id="UP000717515">
    <property type="component" value="Unassembled WGS sequence"/>
</dbReference>
<gene>
    <name evidence="13" type="ORF">KVV02_001026</name>
</gene>
<dbReference type="GO" id="GO:0005634">
    <property type="term" value="C:nucleus"/>
    <property type="evidence" value="ECO:0007669"/>
    <property type="project" value="UniProtKB-SubCell"/>
</dbReference>
<evidence type="ECO:0000313" key="14">
    <source>
        <dbReference type="Proteomes" id="UP000717515"/>
    </source>
</evidence>
<proteinExistence type="inferred from homology"/>
<feature type="compositionally biased region" description="Low complexity" evidence="10">
    <location>
        <begin position="529"/>
        <end position="541"/>
    </location>
</feature>
<dbReference type="CDD" id="cd20263">
    <property type="entry name" value="Complex1_LYR_NDUFB9_LYRM3"/>
    <property type="match status" value="1"/>
</dbReference>
<feature type="domain" description="Methyltransferase type 12" evidence="12">
    <location>
        <begin position="312"/>
        <end position="415"/>
    </location>
</feature>
<evidence type="ECO:0000256" key="7">
    <source>
        <dbReference type="ARBA" id="ARBA00022694"/>
    </source>
</evidence>
<dbReference type="FunFam" id="3.40.50.150:FF:000279">
    <property type="entry name" value="Methyltransferase-like protein"/>
    <property type="match status" value="1"/>
</dbReference>
<evidence type="ECO:0000256" key="6">
    <source>
        <dbReference type="ARBA" id="ARBA00022679"/>
    </source>
</evidence>
<evidence type="ECO:0000256" key="1">
    <source>
        <dbReference type="ARBA" id="ARBA00004123"/>
    </source>
</evidence>
<dbReference type="InterPro" id="IPR026113">
    <property type="entry name" value="METTL2/6/8-like"/>
</dbReference>
<evidence type="ECO:0000313" key="13">
    <source>
        <dbReference type="EMBL" id="KAG9325027.1"/>
    </source>
</evidence>
<evidence type="ECO:0000256" key="5">
    <source>
        <dbReference type="ARBA" id="ARBA00022603"/>
    </source>
</evidence>
<dbReference type="GO" id="GO:0052735">
    <property type="term" value="F:tRNA (cytidine-3-)-methyltransferase activity"/>
    <property type="evidence" value="ECO:0007669"/>
    <property type="project" value="UniProtKB-ARBA"/>
</dbReference>
<dbReference type="InterPro" id="IPR045292">
    <property type="entry name" value="Complex1_LYR_NDUFB9_LYRM3"/>
</dbReference>
<evidence type="ECO:0008006" key="15">
    <source>
        <dbReference type="Google" id="ProtNLM"/>
    </source>
</evidence>
<dbReference type="AlphaFoldDB" id="A0A9P8CYZ8"/>
<organism evidence="13 14">
    <name type="scientific">Mortierella alpina</name>
    <name type="common">Oleaginous fungus</name>
    <name type="synonym">Mortierella renispora</name>
    <dbReference type="NCBI Taxonomy" id="64518"/>
    <lineage>
        <taxon>Eukaryota</taxon>
        <taxon>Fungi</taxon>
        <taxon>Fungi incertae sedis</taxon>
        <taxon>Mucoromycota</taxon>
        <taxon>Mortierellomycotina</taxon>
        <taxon>Mortierellomycetes</taxon>
        <taxon>Mortierellales</taxon>
        <taxon>Mortierellaceae</taxon>
        <taxon>Mortierella</taxon>
    </lineage>
</organism>
<keyword evidence="6" id="KW-0808">Transferase</keyword>
<dbReference type="InterPro" id="IPR008011">
    <property type="entry name" value="Complex1_LYR_dom"/>
</dbReference>
<protein>
    <recommendedName>
        <fullName evidence="15">NADH dehydrogenase [ubiquinone] 1 beta subcomplex subunit 9</fullName>
    </recommendedName>
</protein>
<keyword evidence="5" id="KW-0489">Methyltransferase</keyword>
<feature type="compositionally biased region" description="Basic and acidic residues" evidence="10">
    <location>
        <begin position="545"/>
        <end position="554"/>
    </location>
</feature>
<keyword evidence="7" id="KW-0819">tRNA processing</keyword>
<sequence>MSEAQIAHRRLVQSLYKRSLKTAQDWYIDTNLFRRKAVELRIQFDANKNLRHPRQIAQAVQEAERQLKELRHPDPYIAPTAPGGTKFERNIPPPTAAEATIMDTQQTTEDIVPKESTLITDADKDRTGHQETVEHRVVAAGAASLKRPSELAVEEDKLPVKKQELEADLTVAAEGKTVTDHEKPIVGTKDGTTIDSDKKQQSSSRDVNAPETKAFGGRILTDESDVFEQNAWDHAPWGEEQEQHALNEIARQQRDPVPEELVETYHAEAADNWNKFYAKNENRFFKDRHWLRIEFPELFQMVEADAGEKNVMEIGCGAGNTMFPMLIESKNPKLFVYACDFSSTAVGVVKGNRAYDETRGKAFVWDLASDDIPPEVEPESMDVLVLIFVLSALHPDKWEQAMNNLYKLLKPGGLIVFRDYGRYDMAQLRFKKNRLLSDNFYVRGDGTRVYFFDSEEIVKLFGSKFTIEQNAVDRRLIVNRLRKVKMYRVWLQGKFRKPLAGQVPGAPSATVVTTTGPPCSSDSPKDATVDTSLSLDTSADSPRTASEEGKGTST</sequence>
<comment type="subcellular location">
    <subcellularLocation>
        <location evidence="2">Cytoplasm</location>
    </subcellularLocation>
    <subcellularLocation>
        <location evidence="1">Nucleus</location>
    </subcellularLocation>
</comment>
<evidence type="ECO:0000256" key="4">
    <source>
        <dbReference type="ARBA" id="ARBA00022490"/>
    </source>
</evidence>
<feature type="domain" description="Complex 1 LYR protein" evidence="11">
    <location>
        <begin position="12"/>
        <end position="69"/>
    </location>
</feature>
<dbReference type="Gene3D" id="3.40.50.150">
    <property type="entry name" value="Vaccinia Virus protein VP39"/>
    <property type="match status" value="1"/>
</dbReference>
<dbReference type="PANTHER" id="PTHR22809:SF11">
    <property type="entry name" value="TRNA N(3)-METHYLCYTIDINE METHYLTRANSFERASE METTL2"/>
    <property type="match status" value="1"/>
</dbReference>
<evidence type="ECO:0000259" key="11">
    <source>
        <dbReference type="Pfam" id="PF05347"/>
    </source>
</evidence>
<dbReference type="CDD" id="cd02440">
    <property type="entry name" value="AdoMet_MTases"/>
    <property type="match status" value="1"/>
</dbReference>
<keyword evidence="4" id="KW-0963">Cytoplasm</keyword>
<dbReference type="GO" id="GO:0005737">
    <property type="term" value="C:cytoplasm"/>
    <property type="evidence" value="ECO:0007669"/>
    <property type="project" value="UniProtKB-SubCell"/>
</dbReference>
<comment type="catalytic activity">
    <reaction evidence="9">
        <text>cytidine(32) in tRNA(Ser) + S-adenosyl-L-methionine = N(3)-methylcytidine(32) in tRNA(Ser) + S-adenosyl-L-homocysteine + H(+)</text>
        <dbReference type="Rhea" id="RHEA:50956"/>
        <dbReference type="Rhea" id="RHEA-COMP:12849"/>
        <dbReference type="Rhea" id="RHEA-COMP:12851"/>
        <dbReference type="ChEBI" id="CHEBI:15378"/>
        <dbReference type="ChEBI" id="CHEBI:57856"/>
        <dbReference type="ChEBI" id="CHEBI:59789"/>
        <dbReference type="ChEBI" id="CHEBI:74894"/>
        <dbReference type="ChEBI" id="CHEBI:82748"/>
    </reaction>
    <physiologicalReaction direction="left-to-right" evidence="9">
        <dbReference type="Rhea" id="RHEA:50957"/>
    </physiologicalReaction>
</comment>
<feature type="region of interest" description="Disordered" evidence="10">
    <location>
        <begin position="502"/>
        <end position="554"/>
    </location>
</feature>
<feature type="compositionally biased region" description="Polar residues" evidence="10">
    <location>
        <begin position="510"/>
        <end position="522"/>
    </location>
</feature>
<dbReference type="InterPro" id="IPR029063">
    <property type="entry name" value="SAM-dependent_MTases_sf"/>
</dbReference>
<keyword evidence="8" id="KW-0539">Nucleus</keyword>
<evidence type="ECO:0000256" key="9">
    <source>
        <dbReference type="ARBA" id="ARBA00050646"/>
    </source>
</evidence>